<dbReference type="RefSeq" id="WP_260793574.1">
    <property type="nucleotide sequence ID" value="NZ_CP093313.1"/>
</dbReference>
<dbReference type="Pfam" id="PF10924">
    <property type="entry name" value="DUF2711"/>
    <property type="match status" value="1"/>
</dbReference>
<dbReference type="KEGG" id="orp:MOP44_26370"/>
<name>A0A9J7BT41_9BACT</name>
<protein>
    <submittedName>
        <fullName evidence="1">DUF2711 family protein</fullName>
    </submittedName>
</protein>
<dbReference type="Proteomes" id="UP001059380">
    <property type="component" value="Chromosome"/>
</dbReference>
<dbReference type="AlphaFoldDB" id="A0A9J7BT41"/>
<gene>
    <name evidence="1" type="ORF">MOP44_26370</name>
</gene>
<reference evidence="1" key="1">
    <citation type="submission" date="2021-04" db="EMBL/GenBank/DDBJ databases">
        <title>Phylogenetic analysis of Acidobacteriaceae.</title>
        <authorList>
            <person name="Qiu L."/>
            <person name="Zhang Q."/>
        </authorList>
    </citation>
    <scope>NUCLEOTIDE SEQUENCE</scope>
    <source>
        <strain evidence="1">DSM 25168</strain>
    </source>
</reference>
<dbReference type="EMBL" id="CP093313">
    <property type="protein sequence ID" value="UWZ84070.1"/>
    <property type="molecule type" value="Genomic_DNA"/>
</dbReference>
<evidence type="ECO:0000313" key="2">
    <source>
        <dbReference type="Proteomes" id="UP001059380"/>
    </source>
</evidence>
<dbReference type="InterPro" id="IPR024250">
    <property type="entry name" value="DUF2711"/>
</dbReference>
<evidence type="ECO:0000313" key="1">
    <source>
        <dbReference type="EMBL" id="UWZ84070.1"/>
    </source>
</evidence>
<organism evidence="1 2">
    <name type="scientific">Occallatibacter riparius</name>
    <dbReference type="NCBI Taxonomy" id="1002689"/>
    <lineage>
        <taxon>Bacteria</taxon>
        <taxon>Pseudomonadati</taxon>
        <taxon>Acidobacteriota</taxon>
        <taxon>Terriglobia</taxon>
        <taxon>Terriglobales</taxon>
        <taxon>Acidobacteriaceae</taxon>
        <taxon>Occallatibacter</taxon>
    </lineage>
</organism>
<accession>A0A9J7BT41</accession>
<keyword evidence="2" id="KW-1185">Reference proteome</keyword>
<sequence length="242" mass="27432">MQFEQFVYPNQELPLLDAYDRHFEAVYVLLHPFVCVPDEMAWKVTRQYPTEDQILSAGAKCNWSHVAAKLGVSNCARLNQALLTATGSLVDYLCDFPARDALQRFLQAEPIWMPGQGAFEPLLQSDFLAAFEDLVYEELIFVPEFPRADPVERLRIDDLRARSVPFPGCGSLVAPDASFLFTVDWDSFFTLFYGPRALIQNFAGARKLEGFFAAPTTEHSWFNYTMGCATVTVSPEDWYQNG</sequence>
<proteinExistence type="predicted"/>